<evidence type="ECO:0000313" key="3">
    <source>
        <dbReference type="RefSeq" id="XP_023941307.2"/>
    </source>
</evidence>
<gene>
    <name evidence="3" type="primary">LOC112048139</name>
</gene>
<dbReference type="PANTHER" id="PTHR46497:SF1">
    <property type="entry name" value="THIOREDOXIN DOMAIN-CONTAINING PROTEIN 11"/>
    <property type="match status" value="1"/>
</dbReference>
<evidence type="ECO:0000256" key="1">
    <source>
        <dbReference type="SAM" id="MobiDB-lite"/>
    </source>
</evidence>
<organism evidence="2 3">
    <name type="scientific">Bicyclus anynana</name>
    <name type="common">Squinting bush brown butterfly</name>
    <dbReference type="NCBI Taxonomy" id="110368"/>
    <lineage>
        <taxon>Eukaryota</taxon>
        <taxon>Metazoa</taxon>
        <taxon>Ecdysozoa</taxon>
        <taxon>Arthropoda</taxon>
        <taxon>Hexapoda</taxon>
        <taxon>Insecta</taxon>
        <taxon>Pterygota</taxon>
        <taxon>Neoptera</taxon>
        <taxon>Endopterygota</taxon>
        <taxon>Lepidoptera</taxon>
        <taxon>Glossata</taxon>
        <taxon>Ditrysia</taxon>
        <taxon>Papilionoidea</taxon>
        <taxon>Nymphalidae</taxon>
        <taxon>Satyrinae</taxon>
        <taxon>Satyrini</taxon>
        <taxon>Mycalesina</taxon>
        <taxon>Bicyclus</taxon>
    </lineage>
</organism>
<dbReference type="Proteomes" id="UP001652582">
    <property type="component" value="Chromosome 11"/>
</dbReference>
<keyword evidence="2" id="KW-1185">Reference proteome</keyword>
<name>A0A6J1N883_BICAN</name>
<dbReference type="RefSeq" id="XP_023941307.2">
    <property type="nucleotide sequence ID" value="XM_024085539.2"/>
</dbReference>
<dbReference type="InterPro" id="IPR052792">
    <property type="entry name" value="Thioredoxin_dom-contain_11"/>
</dbReference>
<dbReference type="SUPFAM" id="SSF52833">
    <property type="entry name" value="Thioredoxin-like"/>
    <property type="match status" value="1"/>
</dbReference>
<dbReference type="KEGG" id="bany:112048139"/>
<dbReference type="PANTHER" id="PTHR46497">
    <property type="entry name" value="THIOREDOXIN DOMAIN-CONTAINING PROTEIN 11"/>
    <property type="match status" value="1"/>
</dbReference>
<proteinExistence type="predicted"/>
<accession>A0A6J1N883</accession>
<dbReference type="OrthoDB" id="1910803at2759"/>
<evidence type="ECO:0000313" key="2">
    <source>
        <dbReference type="Proteomes" id="UP001652582"/>
    </source>
</evidence>
<dbReference type="GeneID" id="112048139"/>
<protein>
    <submittedName>
        <fullName evidence="3">Thioredoxin domain-containing protein 11 isoform X1</fullName>
    </submittedName>
</protein>
<reference evidence="3" key="1">
    <citation type="submission" date="2025-08" db="UniProtKB">
        <authorList>
            <consortium name="RefSeq"/>
        </authorList>
    </citation>
    <scope>IDENTIFICATION</scope>
</reference>
<dbReference type="Gene3D" id="3.40.30.10">
    <property type="entry name" value="Glutaredoxin"/>
    <property type="match status" value="2"/>
</dbReference>
<dbReference type="InterPro" id="IPR036249">
    <property type="entry name" value="Thioredoxin-like_sf"/>
</dbReference>
<feature type="region of interest" description="Disordered" evidence="1">
    <location>
        <begin position="1"/>
        <end position="38"/>
    </location>
</feature>
<sequence>MFPTADSEIEDITRGTSVNSRPSSDSNERDSSENTQVAKPNINRELTLNMLIKELVFCIALAVTTYGALHNTPSKVSKVPQPERFFLSDSVVTDWYRGQLSNALSSMSLEDISFVMYYAPWDAESQFVRGEFEKAANILSDRVHFAAINCWNPGSECRLQHNKIPSWPILVAYTVTSRGVLYKGPRNAESMVKFLELIMKPLEKISNTEDLVNLLSICDAVAVGFTPLTGTSRSYNIWYNVALKFYEFDPIGELCFGAVTSGDLASDLGVDSLPNARLMLWNDTKEYKSEDSNQSWNETILANWLLENFSQPVARIIPMWKKSLNFNRYADGNPMLILFTPLNPLYEQLPSYALLREVAMEYYTCKNNASNEWTSELIKLQQVKRLLYHKKSFMKFCQEYKYNKPVKKATPQYKKPIVSQNNKYPWINVTQKNQKTGMANFLLKQGLALSKLIERSNDYSALWSTLGFLENCGESSSQSLPAEKGFYENYEKCQSFEEQFNNDLEMEQEDVETSMLPYDDDPLSAESLWHEHVKHFCRRMLFAHSVSPPVSPAKVSHGNITHIHGPACDTNYTISMIAVDSFRNYHFAESLGVDIKNKKDMTAVVILDSKHESQYVLSEEYTAKSIRDFIYNFTQKRLNRTLRSRIDDATHTHYFGSVGGTEPDGKDDSAVHIVDLTTHTFQEVVRTPGTVTVLAVCGGGCGALVSRALVQAARVLAACGVRVQPARIDALRHELPWQYTPPAHPTLLVFPAHRRGEAESRAFPGGERVTASGVVALVLRELGAPTHLRVSLALCAHSKITSEKTSCLRNMREHVTTAISRNLKYWRRTELTDLRASLFKRLEHLHDVALQLSLFHITDLRQQTDKQNTLLQSLDRLATIWDIDETLLRKNVIPKPIVAR</sequence>
<dbReference type="AlphaFoldDB" id="A0A6J1N883"/>